<keyword evidence="6 7" id="KW-0472">Membrane</keyword>
<dbReference type="InterPro" id="IPR043429">
    <property type="entry name" value="ArtM/GltK/GlnP/TcyL/YhdX-like"/>
</dbReference>
<dbReference type="InterPro" id="IPR010065">
    <property type="entry name" value="AA_ABC_transptr_permease_3TM"/>
</dbReference>
<evidence type="ECO:0000256" key="5">
    <source>
        <dbReference type="ARBA" id="ARBA00022989"/>
    </source>
</evidence>
<dbReference type="RefSeq" id="WP_013321158.1">
    <property type="nucleotide sequence ID" value="NC_014501.1"/>
</dbReference>
<gene>
    <name evidence="9" type="ordered locus">Cyan7822_1042</name>
</gene>
<dbReference type="PANTHER" id="PTHR30614:SF41">
    <property type="entry name" value="INNER MEMBRANE AMINO-ACID ABC TRANSPORTER PERMEASE PROTEIN YHDY"/>
    <property type="match status" value="1"/>
</dbReference>
<dbReference type="STRING" id="497965.Cyan7822_1042"/>
<dbReference type="GO" id="GO:0043190">
    <property type="term" value="C:ATP-binding cassette (ABC) transporter complex"/>
    <property type="evidence" value="ECO:0007669"/>
    <property type="project" value="InterPro"/>
</dbReference>
<dbReference type="Proteomes" id="UP000008206">
    <property type="component" value="Chromosome"/>
</dbReference>
<proteinExistence type="inferred from homology"/>
<reference evidence="10" key="1">
    <citation type="journal article" date="2011" name="MBio">
        <title>Novel metabolic attributes of the genus Cyanothece, comprising a group of unicellular nitrogen-fixing Cyanobacteria.</title>
        <authorList>
            <person name="Bandyopadhyay A."/>
            <person name="Elvitigala T."/>
            <person name="Welsh E."/>
            <person name="Stockel J."/>
            <person name="Liberton M."/>
            <person name="Min H."/>
            <person name="Sherman L.A."/>
            <person name="Pakrasi H.B."/>
        </authorList>
    </citation>
    <scope>NUCLEOTIDE SEQUENCE [LARGE SCALE GENOMIC DNA]</scope>
    <source>
        <strain evidence="10">PCC 7822</strain>
    </source>
</reference>
<dbReference type="GO" id="GO:0006865">
    <property type="term" value="P:amino acid transport"/>
    <property type="evidence" value="ECO:0007669"/>
    <property type="project" value="TreeGrafter"/>
</dbReference>
<name>E0UES1_GLOV7</name>
<dbReference type="NCBIfam" id="TIGR01726">
    <property type="entry name" value="HEQRo_perm_3TM"/>
    <property type="match status" value="1"/>
</dbReference>
<dbReference type="EMBL" id="CP002198">
    <property type="protein sequence ID" value="ADN13051.1"/>
    <property type="molecule type" value="Genomic_DNA"/>
</dbReference>
<keyword evidence="2 7" id="KW-0813">Transport</keyword>
<dbReference type="SUPFAM" id="SSF161098">
    <property type="entry name" value="MetI-like"/>
    <property type="match status" value="1"/>
</dbReference>
<dbReference type="KEGG" id="cyj:Cyan7822_1042"/>
<feature type="transmembrane region" description="Helical" evidence="7">
    <location>
        <begin position="342"/>
        <end position="359"/>
    </location>
</feature>
<feature type="transmembrane region" description="Helical" evidence="7">
    <location>
        <begin position="371"/>
        <end position="389"/>
    </location>
</feature>
<evidence type="ECO:0000313" key="9">
    <source>
        <dbReference type="EMBL" id="ADN13051.1"/>
    </source>
</evidence>
<keyword evidence="3" id="KW-1003">Cell membrane</keyword>
<evidence type="ECO:0000256" key="2">
    <source>
        <dbReference type="ARBA" id="ARBA00022448"/>
    </source>
</evidence>
<feature type="transmembrane region" description="Helical" evidence="7">
    <location>
        <begin position="191"/>
        <end position="220"/>
    </location>
</feature>
<evidence type="ECO:0000259" key="8">
    <source>
        <dbReference type="PROSITE" id="PS50928"/>
    </source>
</evidence>
<feature type="transmembrane region" description="Helical" evidence="7">
    <location>
        <begin position="241"/>
        <end position="261"/>
    </location>
</feature>
<feature type="transmembrane region" description="Helical" evidence="7">
    <location>
        <begin position="162"/>
        <end position="179"/>
    </location>
</feature>
<feature type="transmembrane region" description="Helical" evidence="7">
    <location>
        <begin position="267"/>
        <end position="284"/>
    </location>
</feature>
<dbReference type="eggNOG" id="COG0765">
    <property type="taxonomic scope" value="Bacteria"/>
</dbReference>
<dbReference type="HOGENOM" id="CLU_019602_16_1_3"/>
<dbReference type="OrthoDB" id="9805999at2"/>
<dbReference type="PANTHER" id="PTHR30614">
    <property type="entry name" value="MEMBRANE COMPONENT OF AMINO ACID ABC TRANSPORTER"/>
    <property type="match status" value="1"/>
</dbReference>
<feature type="transmembrane region" description="Helical" evidence="7">
    <location>
        <begin position="111"/>
        <end position="128"/>
    </location>
</feature>
<evidence type="ECO:0000256" key="6">
    <source>
        <dbReference type="ARBA" id="ARBA00023136"/>
    </source>
</evidence>
<accession>E0UES1</accession>
<dbReference type="AlphaFoldDB" id="E0UES1"/>
<keyword evidence="4 7" id="KW-0812">Transmembrane</keyword>
<dbReference type="InterPro" id="IPR035906">
    <property type="entry name" value="MetI-like_sf"/>
</dbReference>
<keyword evidence="5 7" id="KW-1133">Transmembrane helix</keyword>
<evidence type="ECO:0000256" key="4">
    <source>
        <dbReference type="ARBA" id="ARBA00022692"/>
    </source>
</evidence>
<evidence type="ECO:0000256" key="7">
    <source>
        <dbReference type="RuleBase" id="RU363032"/>
    </source>
</evidence>
<evidence type="ECO:0000313" key="10">
    <source>
        <dbReference type="Proteomes" id="UP000008206"/>
    </source>
</evidence>
<dbReference type="PROSITE" id="PS50928">
    <property type="entry name" value="ABC_TM1"/>
    <property type="match status" value="1"/>
</dbReference>
<sequence>MSNTLSPSPPIKPINPSEWIQKNLFSSWLNSLLTLISIIFIYWVGTHLINWIFTQANWQVITANFRLFFVGYYPVELLWRVWITLGITIFLGGLTWGILSRKTPLFNPTSLTVLFILAAICVLVTLITGIQSSLLLWGMLLILILTAFSGKKIGQQIPSLSSWLSPLWLLTFLVIWWLLRGGLFLQPVSLSLISGFILTIVVAIVSIFLCFPFGVLLALGRQSSLPVIRWLSIGYIEIIRGLPLIGILFMAQVMLPLVLPLGVRPDSIVRAIAGYTIFSAAYLAENIRGGLQSVPRGQTEAAIALGLNPLLVLGLIILPQALKAVIPTIVGQFISLFKDTSLLAIVGLVDLLGISQSILANPKYQGRNVEVYLFIAFIYWLCCSAMSLASRKLEQKPA</sequence>
<feature type="transmembrane region" description="Helical" evidence="7">
    <location>
        <begin position="81"/>
        <end position="99"/>
    </location>
</feature>
<comment type="subcellular location">
    <subcellularLocation>
        <location evidence="1 7">Cell membrane</location>
        <topology evidence="1 7">Multi-pass membrane protein</topology>
    </subcellularLocation>
</comment>
<comment type="similarity">
    <text evidence="7">Belongs to the binding-protein-dependent transport system permease family.</text>
</comment>
<dbReference type="CDD" id="cd06261">
    <property type="entry name" value="TM_PBP2"/>
    <property type="match status" value="1"/>
</dbReference>
<feature type="transmembrane region" description="Helical" evidence="7">
    <location>
        <begin position="305"/>
        <end position="322"/>
    </location>
</feature>
<feature type="transmembrane region" description="Helical" evidence="7">
    <location>
        <begin position="25"/>
        <end position="44"/>
    </location>
</feature>
<dbReference type="GO" id="GO:0022857">
    <property type="term" value="F:transmembrane transporter activity"/>
    <property type="evidence" value="ECO:0007669"/>
    <property type="project" value="InterPro"/>
</dbReference>
<dbReference type="Gene3D" id="1.10.3720.10">
    <property type="entry name" value="MetI-like"/>
    <property type="match status" value="1"/>
</dbReference>
<keyword evidence="10" id="KW-1185">Reference proteome</keyword>
<protein>
    <submittedName>
        <fullName evidence="9">Polar amino acid ABC transporter, inner membrane subunit</fullName>
    </submittedName>
</protein>
<dbReference type="Pfam" id="PF00528">
    <property type="entry name" value="BPD_transp_1"/>
    <property type="match status" value="1"/>
</dbReference>
<dbReference type="InterPro" id="IPR000515">
    <property type="entry name" value="MetI-like"/>
</dbReference>
<organism evidence="9 10">
    <name type="scientific">Gloeothece verrucosa (strain PCC 7822)</name>
    <name type="common">Cyanothece sp. (strain PCC 7822)</name>
    <dbReference type="NCBI Taxonomy" id="497965"/>
    <lineage>
        <taxon>Bacteria</taxon>
        <taxon>Bacillati</taxon>
        <taxon>Cyanobacteriota</taxon>
        <taxon>Cyanophyceae</taxon>
        <taxon>Oscillatoriophycideae</taxon>
        <taxon>Chroococcales</taxon>
        <taxon>Aphanothecaceae</taxon>
        <taxon>Gloeothece</taxon>
        <taxon>Gloeothece verrucosa</taxon>
    </lineage>
</organism>
<feature type="domain" description="ABC transmembrane type-1" evidence="8">
    <location>
        <begin position="196"/>
        <end position="390"/>
    </location>
</feature>
<evidence type="ECO:0000256" key="3">
    <source>
        <dbReference type="ARBA" id="ARBA00022475"/>
    </source>
</evidence>
<evidence type="ECO:0000256" key="1">
    <source>
        <dbReference type="ARBA" id="ARBA00004651"/>
    </source>
</evidence>